<comment type="caution">
    <text evidence="1">The sequence shown here is derived from an EMBL/GenBank/DDBJ whole genome shotgun (WGS) entry which is preliminary data.</text>
</comment>
<dbReference type="AlphaFoldDB" id="A0A1Y2MW61"/>
<name>A0A1Y2MW61_PSEAH</name>
<accession>A0A1Y2MW61</accession>
<sequence length="76" mass="8477">MLFGPDLAARHEEWARLFVTLFARRQQEPDDLVASFAVGGLARVLGNWLSGDLALPRDELVDRCTGLLLAVQRSRV</sequence>
<dbReference type="EMBL" id="MIGB01000019">
    <property type="protein sequence ID" value="OSY39047.1"/>
    <property type="molecule type" value="Genomic_DNA"/>
</dbReference>
<keyword evidence="2" id="KW-1185">Reference proteome</keyword>
<proteinExistence type="predicted"/>
<reference evidence="1 2" key="1">
    <citation type="submission" date="2016-09" db="EMBL/GenBank/DDBJ databases">
        <title>Pseudonocardia autotrophica DSM535, a candidate organism with high potential of specific P450 cytochromes.</title>
        <authorList>
            <person name="Grumaz C."/>
            <person name="Vainshtein Y."/>
            <person name="Kirstahler P."/>
            <person name="Sohn K."/>
        </authorList>
    </citation>
    <scope>NUCLEOTIDE SEQUENCE [LARGE SCALE GENOMIC DNA]</scope>
    <source>
        <strain evidence="1 2">DSM 535</strain>
    </source>
</reference>
<evidence type="ECO:0000313" key="2">
    <source>
        <dbReference type="Proteomes" id="UP000194360"/>
    </source>
</evidence>
<dbReference type="STRING" id="2074.BG845_03616"/>
<organism evidence="1 2">
    <name type="scientific">Pseudonocardia autotrophica</name>
    <name type="common">Amycolata autotrophica</name>
    <name type="synonym">Nocardia autotrophica</name>
    <dbReference type="NCBI Taxonomy" id="2074"/>
    <lineage>
        <taxon>Bacteria</taxon>
        <taxon>Bacillati</taxon>
        <taxon>Actinomycetota</taxon>
        <taxon>Actinomycetes</taxon>
        <taxon>Pseudonocardiales</taxon>
        <taxon>Pseudonocardiaceae</taxon>
        <taxon>Pseudonocardia</taxon>
    </lineage>
</organism>
<evidence type="ECO:0000313" key="1">
    <source>
        <dbReference type="EMBL" id="OSY39047.1"/>
    </source>
</evidence>
<gene>
    <name evidence="1" type="ORF">BG845_03616</name>
</gene>
<dbReference type="Proteomes" id="UP000194360">
    <property type="component" value="Unassembled WGS sequence"/>
</dbReference>
<dbReference type="OrthoDB" id="3783612at2"/>
<dbReference type="RefSeq" id="WP_085913831.1">
    <property type="nucleotide sequence ID" value="NZ_AP018920.1"/>
</dbReference>
<protein>
    <submittedName>
        <fullName evidence="1">Uncharacterized protein</fullName>
    </submittedName>
</protein>